<dbReference type="AlphaFoldDB" id="A0A0W0VUF0"/>
<dbReference type="PROSITE" id="PS51094">
    <property type="entry name" value="PTS_EIIA_TYPE_2"/>
    <property type="match status" value="1"/>
</dbReference>
<dbReference type="GO" id="GO:0016740">
    <property type="term" value="F:transferase activity"/>
    <property type="evidence" value="ECO:0007669"/>
    <property type="project" value="UniProtKB-KW"/>
</dbReference>
<comment type="caution">
    <text evidence="2">The sequence shown here is derived from an EMBL/GenBank/DDBJ whole genome shotgun (WGS) entry which is preliminary data.</text>
</comment>
<feature type="domain" description="PTS EIIA type-2" evidence="1">
    <location>
        <begin position="5"/>
        <end position="149"/>
    </location>
</feature>
<dbReference type="PATRIC" id="fig|45067.4.peg.664"/>
<evidence type="ECO:0000259" key="1">
    <source>
        <dbReference type="PROSITE" id="PS51094"/>
    </source>
</evidence>
<reference evidence="2 3" key="1">
    <citation type="submission" date="2015-11" db="EMBL/GenBank/DDBJ databases">
        <title>Genomic analysis of 38 Legionella species identifies large and diverse effector repertoires.</title>
        <authorList>
            <person name="Burstein D."/>
            <person name="Amaro F."/>
            <person name="Zusman T."/>
            <person name="Lifshitz Z."/>
            <person name="Cohen O."/>
            <person name="Gilbert J.A."/>
            <person name="Pupko T."/>
            <person name="Shuman H.A."/>
            <person name="Segal G."/>
        </authorList>
    </citation>
    <scope>NUCLEOTIDE SEQUENCE [LARGE SCALE GENOMIC DNA]</scope>
    <source>
        <strain evidence="2 3">ATCC 49751</strain>
    </source>
</reference>
<dbReference type="eggNOG" id="COG1762">
    <property type="taxonomic scope" value="Bacteria"/>
</dbReference>
<dbReference type="SUPFAM" id="SSF55804">
    <property type="entry name" value="Phoshotransferase/anion transport protein"/>
    <property type="match status" value="1"/>
</dbReference>
<dbReference type="STRING" id="45067.Llan_0637"/>
<dbReference type="CDD" id="cd00211">
    <property type="entry name" value="PTS_IIA_fru"/>
    <property type="match status" value="1"/>
</dbReference>
<dbReference type="Gene3D" id="3.40.930.10">
    <property type="entry name" value="Mannitol-specific EII, Chain A"/>
    <property type="match status" value="1"/>
</dbReference>
<gene>
    <name evidence="2" type="primary">ptsN</name>
    <name evidence="2" type="ORF">Llan_0637</name>
</gene>
<organism evidence="2 3">
    <name type="scientific">Legionella lansingensis</name>
    <dbReference type="NCBI Taxonomy" id="45067"/>
    <lineage>
        <taxon>Bacteria</taxon>
        <taxon>Pseudomonadati</taxon>
        <taxon>Pseudomonadota</taxon>
        <taxon>Gammaproteobacteria</taxon>
        <taxon>Legionellales</taxon>
        <taxon>Legionellaceae</taxon>
        <taxon>Legionella</taxon>
    </lineage>
</organism>
<protein>
    <submittedName>
        <fullName evidence="2">Nitrogen regulatory protein</fullName>
        <ecNumber evidence="2">2.7.1.-</ecNumber>
    </submittedName>
</protein>
<keyword evidence="2" id="KW-0808">Transferase</keyword>
<dbReference type="EMBL" id="LNYI01000011">
    <property type="protein sequence ID" value="KTD23856.1"/>
    <property type="molecule type" value="Genomic_DNA"/>
</dbReference>
<accession>A0A0W0VUF0</accession>
<dbReference type="InterPro" id="IPR016152">
    <property type="entry name" value="PTrfase/Anion_transptr"/>
</dbReference>
<dbReference type="OrthoDB" id="95460at2"/>
<proteinExistence type="predicted"/>
<dbReference type="RefSeq" id="WP_028372149.1">
    <property type="nucleotide sequence ID" value="NZ_CAAAJD010000001.1"/>
</dbReference>
<dbReference type="PANTHER" id="PTHR47738:SF1">
    <property type="entry name" value="NITROGEN REGULATORY PROTEIN"/>
    <property type="match status" value="1"/>
</dbReference>
<keyword evidence="3" id="KW-1185">Reference proteome</keyword>
<name>A0A0W0VUF0_9GAMM</name>
<dbReference type="PANTHER" id="PTHR47738">
    <property type="entry name" value="PTS SYSTEM FRUCTOSE-LIKE EIIA COMPONENT-RELATED"/>
    <property type="match status" value="1"/>
</dbReference>
<evidence type="ECO:0000313" key="3">
    <source>
        <dbReference type="Proteomes" id="UP000054869"/>
    </source>
</evidence>
<dbReference type="EC" id="2.7.1.-" evidence="2"/>
<sequence>MQLAHVLNARTVCIDSTCQSRTAVLLKISQLISNSYPELDAQQLFDAYWRRENLGSTTIGQGVTIPHIRTGNISTAKACVLKLLNPIDFGAEDKQPVDLVIALVVPEDKIDEHLQLLRTIIKQFSDAPFREQCRHTASDEHLYKLLIGRSIGMELA</sequence>
<dbReference type="Proteomes" id="UP000054869">
    <property type="component" value="Unassembled WGS sequence"/>
</dbReference>
<dbReference type="InterPro" id="IPR002178">
    <property type="entry name" value="PTS_EIIA_type-2_dom"/>
</dbReference>
<evidence type="ECO:0000313" key="2">
    <source>
        <dbReference type="EMBL" id="KTD23856.1"/>
    </source>
</evidence>
<dbReference type="InterPro" id="IPR051541">
    <property type="entry name" value="PTS_SugarTrans_NitroReg"/>
</dbReference>
<dbReference type="GO" id="GO:0030295">
    <property type="term" value="F:protein kinase activator activity"/>
    <property type="evidence" value="ECO:0007669"/>
    <property type="project" value="TreeGrafter"/>
</dbReference>
<dbReference type="Pfam" id="PF00359">
    <property type="entry name" value="PTS_EIIA_2"/>
    <property type="match status" value="1"/>
</dbReference>